<keyword evidence="4 10" id="KW-0863">Zinc-finger</keyword>
<evidence type="ECO:0000313" key="13">
    <source>
        <dbReference type="EMBL" id="KAF6018634.1"/>
    </source>
</evidence>
<dbReference type="GO" id="GO:0008270">
    <property type="term" value="F:zinc ion binding"/>
    <property type="evidence" value="ECO:0007669"/>
    <property type="project" value="UniProtKB-KW"/>
</dbReference>
<keyword evidence="5" id="KW-0862">Zinc</keyword>
<feature type="region of interest" description="Disordered" evidence="11">
    <location>
        <begin position="657"/>
        <end position="701"/>
    </location>
</feature>
<keyword evidence="14" id="KW-1185">Reference proteome</keyword>
<evidence type="ECO:0000256" key="2">
    <source>
        <dbReference type="ARBA" id="ARBA00022723"/>
    </source>
</evidence>
<feature type="domain" description="C2H2-type" evidence="12">
    <location>
        <begin position="428"/>
        <end position="455"/>
    </location>
</feature>
<keyword evidence="3" id="KW-0677">Repeat</keyword>
<dbReference type="AlphaFoldDB" id="A0A7J7IZ02"/>
<keyword evidence="9" id="KW-0539">Nucleus</keyword>
<evidence type="ECO:0000256" key="11">
    <source>
        <dbReference type="SAM" id="MobiDB-lite"/>
    </source>
</evidence>
<dbReference type="GO" id="GO:0005634">
    <property type="term" value="C:nucleus"/>
    <property type="evidence" value="ECO:0007669"/>
    <property type="project" value="UniProtKB-SubCell"/>
</dbReference>
<dbReference type="Gene3D" id="3.30.160.60">
    <property type="entry name" value="Classic Zinc Finger"/>
    <property type="match status" value="3"/>
</dbReference>
<comment type="subcellular location">
    <subcellularLocation>
        <location evidence="1">Nucleus</location>
    </subcellularLocation>
</comment>
<evidence type="ECO:0000256" key="9">
    <source>
        <dbReference type="ARBA" id="ARBA00023242"/>
    </source>
</evidence>
<feature type="domain" description="C2H2-type" evidence="12">
    <location>
        <begin position="400"/>
        <end position="427"/>
    </location>
</feature>
<sequence length="713" mass="79722">MMAYCNVYIIRMMAETDVGRVSPMADDGGNEARRPTRVPSIKIEPPCESEDITLNCQTSTKPHADVPSPSMSPNQRTMVDLRSQPGNYKKNLTARFLQQGHSEDDGYYRSVIDNDVAEIRSKSLDRGLEFDPTEIQPLDLSTSICQSSNDIRDKFEARARKMHRRHRADSDENLARHCHLNPDQLVSMQRLSHSDMQLDRIQHNPKELSSPLAKVDRSTTPNTLVDLREQEQTTSNQPSHGVTSTNYIPLPPISMMYPKVPSVSSTDGSIDLDRGSPFPFSSSNLQFNPALAANLYGHMTENSGNMLPSTGINSFNIAAFLEWHQMQSRVNQTLVNQCFICKQTFPGFDNMAKHVAKHLPTEVKTDNNNRVHMCKVCNRSFSRSDMLTRHMRLHTGLKPYECKECGQVFSRSDHLNTHKRTHTGEKPYQCPECPYAACRRDMITRHMRIHKDGSKKRRRLGMVYCKDSISGSSVESTDSTPSRAESMSGNSFDSSFESGDLRWASRHLLDPSDLIRNPTGRSSWSTSSSFDSSDFSRHHMGAWSSLTSADSVEDQRGASFDGGDSLNSPPKALNAPASTSIFNVPTQVPIPGLSMANMRRRSLVRQDASLDQQDMNRPTAKQSLGLPFTDYKSKLEYRGGEKSMDCTDDIDVASLDKDSVGTADSPRTVDSPLPPHDTETTANPNQQRLTTSQLPKQASFSDELNLQKCALDE</sequence>
<dbReference type="FunFam" id="3.30.160.60:FF:001498">
    <property type="entry name" value="Zinc finger protein 404"/>
    <property type="match status" value="1"/>
</dbReference>
<dbReference type="OrthoDB" id="10018191at2759"/>
<evidence type="ECO:0000256" key="8">
    <source>
        <dbReference type="ARBA" id="ARBA00023163"/>
    </source>
</evidence>
<reference evidence="13" key="1">
    <citation type="submission" date="2020-06" db="EMBL/GenBank/DDBJ databases">
        <title>Draft genome of Bugula neritina, a colonial animal packing powerful symbionts and potential medicines.</title>
        <authorList>
            <person name="Rayko M."/>
        </authorList>
    </citation>
    <scope>NUCLEOTIDE SEQUENCE [LARGE SCALE GENOMIC DNA]</scope>
    <source>
        <strain evidence="13">Kwan_BN1</strain>
    </source>
</reference>
<dbReference type="PROSITE" id="PS50157">
    <property type="entry name" value="ZINC_FINGER_C2H2_2"/>
    <property type="match status" value="3"/>
</dbReference>
<evidence type="ECO:0000313" key="14">
    <source>
        <dbReference type="Proteomes" id="UP000593567"/>
    </source>
</evidence>
<dbReference type="EMBL" id="VXIV02003287">
    <property type="protein sequence ID" value="KAF6018634.1"/>
    <property type="molecule type" value="Genomic_DNA"/>
</dbReference>
<dbReference type="SUPFAM" id="SSF57667">
    <property type="entry name" value="beta-beta-alpha zinc fingers"/>
    <property type="match status" value="2"/>
</dbReference>
<evidence type="ECO:0000256" key="3">
    <source>
        <dbReference type="ARBA" id="ARBA00022737"/>
    </source>
</evidence>
<dbReference type="FunFam" id="3.30.160.60:FF:000045">
    <property type="entry name" value="ZFP69 zinc finger protein B"/>
    <property type="match status" value="1"/>
</dbReference>
<gene>
    <name evidence="13" type="ORF">EB796_023030</name>
</gene>
<dbReference type="SMART" id="SM00355">
    <property type="entry name" value="ZnF_C2H2"/>
    <property type="match status" value="4"/>
</dbReference>
<feature type="region of interest" description="Disordered" evidence="11">
    <location>
        <begin position="22"/>
        <end position="43"/>
    </location>
</feature>
<name>A0A7J7IZ02_BUGNE</name>
<keyword evidence="2" id="KW-0479">Metal-binding</keyword>
<feature type="region of interest" description="Disordered" evidence="11">
    <location>
        <begin position="547"/>
        <end position="572"/>
    </location>
</feature>
<evidence type="ECO:0000256" key="5">
    <source>
        <dbReference type="ARBA" id="ARBA00022833"/>
    </source>
</evidence>
<dbReference type="GO" id="GO:0000978">
    <property type="term" value="F:RNA polymerase II cis-regulatory region sequence-specific DNA binding"/>
    <property type="evidence" value="ECO:0007669"/>
    <property type="project" value="TreeGrafter"/>
</dbReference>
<proteinExistence type="predicted"/>
<evidence type="ECO:0000256" key="4">
    <source>
        <dbReference type="ARBA" id="ARBA00022771"/>
    </source>
</evidence>
<feature type="compositionally biased region" description="Polar residues" evidence="11">
    <location>
        <begin position="680"/>
        <end position="701"/>
    </location>
</feature>
<protein>
    <recommendedName>
        <fullName evidence="12">C2H2-type domain-containing protein</fullName>
    </recommendedName>
</protein>
<accession>A0A7J7IZ02</accession>
<keyword evidence="8" id="KW-0804">Transcription</keyword>
<feature type="region of interest" description="Disordered" evidence="11">
    <location>
        <begin position="511"/>
        <end position="535"/>
    </location>
</feature>
<evidence type="ECO:0000259" key="12">
    <source>
        <dbReference type="PROSITE" id="PS50157"/>
    </source>
</evidence>
<comment type="caution">
    <text evidence="13">The sequence shown here is derived from an EMBL/GenBank/DDBJ whole genome shotgun (WGS) entry which is preliminary data.</text>
</comment>
<dbReference type="Pfam" id="PF00096">
    <property type="entry name" value="zf-C2H2"/>
    <property type="match status" value="3"/>
</dbReference>
<dbReference type="FunFam" id="3.30.160.60:FF:000395">
    <property type="entry name" value="zinc finger protein 513"/>
    <property type="match status" value="1"/>
</dbReference>
<evidence type="ECO:0000256" key="7">
    <source>
        <dbReference type="ARBA" id="ARBA00023125"/>
    </source>
</evidence>
<dbReference type="PANTHER" id="PTHR23235">
    <property type="entry name" value="KRUEPPEL-LIKE TRANSCRIPTION FACTOR"/>
    <property type="match status" value="1"/>
</dbReference>
<evidence type="ECO:0000256" key="1">
    <source>
        <dbReference type="ARBA" id="ARBA00004123"/>
    </source>
</evidence>
<feature type="domain" description="C2H2-type" evidence="12">
    <location>
        <begin position="372"/>
        <end position="399"/>
    </location>
</feature>
<evidence type="ECO:0000256" key="6">
    <source>
        <dbReference type="ARBA" id="ARBA00023015"/>
    </source>
</evidence>
<dbReference type="GO" id="GO:0000981">
    <property type="term" value="F:DNA-binding transcription factor activity, RNA polymerase II-specific"/>
    <property type="evidence" value="ECO:0007669"/>
    <property type="project" value="TreeGrafter"/>
</dbReference>
<dbReference type="InterPro" id="IPR036236">
    <property type="entry name" value="Znf_C2H2_sf"/>
</dbReference>
<organism evidence="13 14">
    <name type="scientific">Bugula neritina</name>
    <name type="common">Brown bryozoan</name>
    <name type="synonym">Sertularia neritina</name>
    <dbReference type="NCBI Taxonomy" id="10212"/>
    <lineage>
        <taxon>Eukaryota</taxon>
        <taxon>Metazoa</taxon>
        <taxon>Spiralia</taxon>
        <taxon>Lophotrochozoa</taxon>
        <taxon>Bryozoa</taxon>
        <taxon>Gymnolaemata</taxon>
        <taxon>Cheilostomatida</taxon>
        <taxon>Flustrina</taxon>
        <taxon>Buguloidea</taxon>
        <taxon>Bugulidae</taxon>
        <taxon>Bugula</taxon>
    </lineage>
</organism>
<keyword evidence="7" id="KW-0238">DNA-binding</keyword>
<feature type="compositionally biased region" description="Low complexity" evidence="11">
    <location>
        <begin position="522"/>
        <end position="533"/>
    </location>
</feature>
<dbReference type="PANTHER" id="PTHR23235:SF161">
    <property type="entry name" value="C2H2-TYPE DOMAIN-CONTAINING PROTEIN"/>
    <property type="match status" value="1"/>
</dbReference>
<dbReference type="PROSITE" id="PS00028">
    <property type="entry name" value="ZINC_FINGER_C2H2_1"/>
    <property type="match status" value="2"/>
</dbReference>
<keyword evidence="6" id="KW-0805">Transcription regulation</keyword>
<evidence type="ECO:0000256" key="10">
    <source>
        <dbReference type="PROSITE-ProRule" id="PRU00042"/>
    </source>
</evidence>
<dbReference type="Proteomes" id="UP000593567">
    <property type="component" value="Unassembled WGS sequence"/>
</dbReference>
<dbReference type="InterPro" id="IPR013087">
    <property type="entry name" value="Znf_C2H2_type"/>
</dbReference>
<feature type="region of interest" description="Disordered" evidence="11">
    <location>
        <begin position="470"/>
        <end position="492"/>
    </location>
</feature>